<dbReference type="HOGENOM" id="CLU_1647007_0_0_1"/>
<accession>A0CG17</accession>
<dbReference type="KEGG" id="ptm:GSPATT00038177001"/>
<dbReference type="Proteomes" id="UP000000600">
    <property type="component" value="Unassembled WGS sequence"/>
</dbReference>
<dbReference type="RefSeq" id="XP_001437131.1">
    <property type="nucleotide sequence ID" value="XM_001437094.1"/>
</dbReference>
<dbReference type="OrthoDB" id="10417531at2759"/>
<evidence type="ECO:0000313" key="2">
    <source>
        <dbReference type="Proteomes" id="UP000000600"/>
    </source>
</evidence>
<dbReference type="OMA" id="QKTHELD"/>
<evidence type="ECO:0000313" key="1">
    <source>
        <dbReference type="EMBL" id="CAK69734.1"/>
    </source>
</evidence>
<protein>
    <submittedName>
        <fullName evidence="1">Uncharacterized protein</fullName>
    </submittedName>
</protein>
<gene>
    <name evidence="1" type="ORF">GSPATT00038177001</name>
</gene>
<organism evidence="1 2">
    <name type="scientific">Paramecium tetraurelia</name>
    <dbReference type="NCBI Taxonomy" id="5888"/>
    <lineage>
        <taxon>Eukaryota</taxon>
        <taxon>Sar</taxon>
        <taxon>Alveolata</taxon>
        <taxon>Ciliophora</taxon>
        <taxon>Intramacronucleata</taxon>
        <taxon>Oligohymenophorea</taxon>
        <taxon>Peniculida</taxon>
        <taxon>Parameciidae</taxon>
        <taxon>Paramecium</taxon>
    </lineage>
</organism>
<sequence length="161" mass="19225">MKKVMFWKPIIQRIQMFQAKNAKFQKIVQAINARLQTISLLNKSNALDAKNPYQKQCIVKFHQQCFFKELNDQNTKKQVFLYKCKCGTKIPSTIIRKCGAPNFMEFLSSIHRRQLDLLMTQSNLRKNHEIVSFYMQNKLKEHELDFFIQEKDKLTYDETPQ</sequence>
<dbReference type="InParanoid" id="A0CG17"/>
<dbReference type="AlphaFoldDB" id="A0CG17"/>
<keyword evidence="2" id="KW-1185">Reference proteome</keyword>
<reference evidence="1 2" key="1">
    <citation type="journal article" date="2006" name="Nature">
        <title>Global trends of whole-genome duplications revealed by the ciliate Paramecium tetraurelia.</title>
        <authorList>
            <consortium name="Genoscope"/>
            <person name="Aury J.-M."/>
            <person name="Jaillon O."/>
            <person name="Duret L."/>
            <person name="Noel B."/>
            <person name="Jubin C."/>
            <person name="Porcel B.M."/>
            <person name="Segurens B."/>
            <person name="Daubin V."/>
            <person name="Anthouard V."/>
            <person name="Aiach N."/>
            <person name="Arnaiz O."/>
            <person name="Billaut A."/>
            <person name="Beisson J."/>
            <person name="Blanc I."/>
            <person name="Bouhouche K."/>
            <person name="Camara F."/>
            <person name="Duharcourt S."/>
            <person name="Guigo R."/>
            <person name="Gogendeau D."/>
            <person name="Katinka M."/>
            <person name="Keller A.-M."/>
            <person name="Kissmehl R."/>
            <person name="Klotz C."/>
            <person name="Koll F."/>
            <person name="Le Moue A."/>
            <person name="Lepere C."/>
            <person name="Malinsky S."/>
            <person name="Nowacki M."/>
            <person name="Nowak J.K."/>
            <person name="Plattner H."/>
            <person name="Poulain J."/>
            <person name="Ruiz F."/>
            <person name="Serrano V."/>
            <person name="Zagulski M."/>
            <person name="Dessen P."/>
            <person name="Betermier M."/>
            <person name="Weissenbach J."/>
            <person name="Scarpelli C."/>
            <person name="Schachter V."/>
            <person name="Sperling L."/>
            <person name="Meyer E."/>
            <person name="Cohen J."/>
            <person name="Wincker P."/>
        </authorList>
    </citation>
    <scope>NUCLEOTIDE SEQUENCE [LARGE SCALE GENOMIC DNA]</scope>
    <source>
        <strain evidence="1 2">Stock d4-2</strain>
    </source>
</reference>
<proteinExistence type="predicted"/>
<dbReference type="EMBL" id="CT868072">
    <property type="protein sequence ID" value="CAK69734.1"/>
    <property type="molecule type" value="Genomic_DNA"/>
</dbReference>
<name>A0CG17_PARTE</name>
<dbReference type="GeneID" id="5022916"/>